<evidence type="ECO:0000259" key="9">
    <source>
        <dbReference type="PROSITE" id="PS51012"/>
    </source>
</evidence>
<comment type="caution">
    <text evidence="10">The sequence shown here is derived from an EMBL/GenBank/DDBJ whole genome shotgun (WGS) entry which is preliminary data.</text>
</comment>
<dbReference type="GO" id="GO:0005886">
    <property type="term" value="C:plasma membrane"/>
    <property type="evidence" value="ECO:0007669"/>
    <property type="project" value="UniProtKB-SubCell"/>
</dbReference>
<sequence length="268" mass="30665">MKSIKIVIQEQIQNLYMIGRLSAYELKKSYADNLLGGLWIILNPLFQIGVYWVVFGLGVRGGQDVDGIPFFVWLICGLIPWFFISAAILQGSNSVYARLNSVSKMNFPLSVIPTYVVVAQLYTHLILVAMLMVIVITSQGIHHINIISLLYFMLSSFCFLLSLSFVTSTLSTMVRDIHLLIQTATRMLFYVTPILWLPSDNTPQLLKEIFAMNPFYYIVDGYRESLLKGSWNFIHSPYTLIFWSVILLLLILGSAIHVKFRKQFVDYL</sequence>
<dbReference type="EMBL" id="NTYW01000014">
    <property type="protein sequence ID" value="PES37239.1"/>
    <property type="molecule type" value="Genomic_DNA"/>
</dbReference>
<feature type="transmembrane region" description="Helical" evidence="8">
    <location>
        <begin position="142"/>
        <end position="165"/>
    </location>
</feature>
<evidence type="ECO:0000256" key="6">
    <source>
        <dbReference type="ARBA" id="ARBA00022989"/>
    </source>
</evidence>
<dbReference type="PANTHER" id="PTHR30413">
    <property type="entry name" value="INNER MEMBRANE TRANSPORT PERMEASE"/>
    <property type="match status" value="1"/>
</dbReference>
<dbReference type="RefSeq" id="WP_013055846.1">
    <property type="nucleotide sequence ID" value="NZ_CAVNYK010000018.1"/>
</dbReference>
<feature type="domain" description="ABC transmembrane type-2" evidence="9">
    <location>
        <begin position="35"/>
        <end position="260"/>
    </location>
</feature>
<evidence type="ECO:0000313" key="10">
    <source>
        <dbReference type="EMBL" id="PES37239.1"/>
    </source>
</evidence>
<evidence type="ECO:0000256" key="4">
    <source>
        <dbReference type="ARBA" id="ARBA00022475"/>
    </source>
</evidence>
<accession>A0AAE5P825</accession>
<proteinExistence type="inferred from homology"/>
<evidence type="ECO:0000313" key="11">
    <source>
        <dbReference type="Proteomes" id="UP000220341"/>
    </source>
</evidence>
<feature type="transmembrane region" description="Helical" evidence="8">
    <location>
        <begin position="34"/>
        <end position="58"/>
    </location>
</feature>
<dbReference type="AlphaFoldDB" id="A0AAE5P825"/>
<evidence type="ECO:0000256" key="3">
    <source>
        <dbReference type="ARBA" id="ARBA00022448"/>
    </source>
</evidence>
<feature type="transmembrane region" description="Helical" evidence="8">
    <location>
        <begin position="70"/>
        <end position="89"/>
    </location>
</feature>
<evidence type="ECO:0000256" key="1">
    <source>
        <dbReference type="ARBA" id="ARBA00004651"/>
    </source>
</evidence>
<dbReference type="GO" id="GO:0140359">
    <property type="term" value="F:ABC-type transporter activity"/>
    <property type="evidence" value="ECO:0007669"/>
    <property type="project" value="InterPro"/>
</dbReference>
<dbReference type="Pfam" id="PF01061">
    <property type="entry name" value="ABC2_membrane"/>
    <property type="match status" value="1"/>
</dbReference>
<dbReference type="Proteomes" id="UP000220341">
    <property type="component" value="Unassembled WGS sequence"/>
</dbReference>
<organism evidence="10 11">
    <name type="scientific">Priestia megaterium</name>
    <name type="common">Bacillus megaterium</name>
    <dbReference type="NCBI Taxonomy" id="1404"/>
    <lineage>
        <taxon>Bacteria</taxon>
        <taxon>Bacillati</taxon>
        <taxon>Bacillota</taxon>
        <taxon>Bacilli</taxon>
        <taxon>Bacillales</taxon>
        <taxon>Bacillaceae</taxon>
        <taxon>Priestia</taxon>
    </lineage>
</organism>
<dbReference type="GO" id="GO:0015920">
    <property type="term" value="P:lipopolysaccharide transport"/>
    <property type="evidence" value="ECO:0007669"/>
    <property type="project" value="TreeGrafter"/>
</dbReference>
<comment type="subcellular location">
    <subcellularLocation>
        <location evidence="1 8">Cell membrane</location>
        <topology evidence="1 8">Multi-pass membrane protein</topology>
    </subcellularLocation>
</comment>
<dbReference type="PROSITE" id="PS51012">
    <property type="entry name" value="ABC_TM2"/>
    <property type="match status" value="1"/>
</dbReference>
<keyword evidence="5 8" id="KW-0812">Transmembrane</keyword>
<keyword evidence="4 8" id="KW-1003">Cell membrane</keyword>
<reference evidence="10 11" key="1">
    <citation type="submission" date="2017-09" db="EMBL/GenBank/DDBJ databases">
        <title>Large-scale bioinformatics analysis of Bacillus genomes uncovers conserved roles of natural products in bacterial physiology.</title>
        <authorList>
            <consortium name="Agbiome Team Llc"/>
            <person name="Bleich R.M."/>
            <person name="Kirk G.J."/>
            <person name="Santa Maria K.C."/>
            <person name="Allen S.E."/>
            <person name="Farag S."/>
            <person name="Shank E.A."/>
            <person name="Bowers A."/>
        </authorList>
    </citation>
    <scope>NUCLEOTIDE SEQUENCE [LARGE SCALE GENOMIC DNA]</scope>
    <source>
        <strain evidence="10 11">AFS003013</strain>
    </source>
</reference>
<dbReference type="InterPro" id="IPR047817">
    <property type="entry name" value="ABC2_TM_bact-type"/>
</dbReference>
<keyword evidence="7 8" id="KW-0472">Membrane</keyword>
<evidence type="ECO:0000256" key="8">
    <source>
        <dbReference type="RuleBase" id="RU361157"/>
    </source>
</evidence>
<evidence type="ECO:0000256" key="2">
    <source>
        <dbReference type="ARBA" id="ARBA00007783"/>
    </source>
</evidence>
<dbReference type="InterPro" id="IPR013525">
    <property type="entry name" value="ABC2_TM"/>
</dbReference>
<feature type="transmembrane region" description="Helical" evidence="8">
    <location>
        <begin position="110"/>
        <end position="136"/>
    </location>
</feature>
<feature type="transmembrane region" description="Helical" evidence="8">
    <location>
        <begin position="240"/>
        <end position="258"/>
    </location>
</feature>
<protein>
    <recommendedName>
        <fullName evidence="8">Transport permease protein</fullName>
    </recommendedName>
</protein>
<gene>
    <name evidence="10" type="ORF">CN497_15375</name>
</gene>
<evidence type="ECO:0000256" key="7">
    <source>
        <dbReference type="ARBA" id="ARBA00023136"/>
    </source>
</evidence>
<evidence type="ECO:0000256" key="5">
    <source>
        <dbReference type="ARBA" id="ARBA00022692"/>
    </source>
</evidence>
<comment type="similarity">
    <text evidence="2 8">Belongs to the ABC-2 integral membrane protein family.</text>
</comment>
<feature type="transmembrane region" description="Helical" evidence="8">
    <location>
        <begin position="177"/>
        <end position="197"/>
    </location>
</feature>
<keyword evidence="3 8" id="KW-0813">Transport</keyword>
<dbReference type="PANTHER" id="PTHR30413:SF10">
    <property type="entry name" value="CAPSULE POLYSACCHARIDE EXPORT INNER-MEMBRANE PROTEIN CTRC"/>
    <property type="match status" value="1"/>
</dbReference>
<keyword evidence="6 8" id="KW-1133">Transmembrane helix</keyword>
<name>A0AAE5P825_PRIMG</name>